<dbReference type="NCBIfam" id="NF004363">
    <property type="entry name" value="PRK05738.2-4"/>
    <property type="match status" value="1"/>
</dbReference>
<dbReference type="InterPro" id="IPR014726">
    <property type="entry name" value="Ribosomal_uL2_dom3"/>
</dbReference>
<organism evidence="12 13">
    <name type="scientific">Mycoplasma todarodis</name>
    <dbReference type="NCBI Taxonomy" id="1937191"/>
    <lineage>
        <taxon>Bacteria</taxon>
        <taxon>Bacillati</taxon>
        <taxon>Mycoplasmatota</taxon>
        <taxon>Mollicutes</taxon>
        <taxon>Mycoplasmataceae</taxon>
        <taxon>Mycoplasma</taxon>
    </lineage>
</organism>
<dbReference type="Gene3D" id="4.10.950.10">
    <property type="entry name" value="Ribosomal protein L2, domain 3"/>
    <property type="match status" value="1"/>
</dbReference>
<dbReference type="FunFam" id="2.40.50.140:FF:000003">
    <property type="entry name" value="50S ribosomal protein L2"/>
    <property type="match status" value="1"/>
</dbReference>
<gene>
    <name evidence="8" type="primary">rplW</name>
    <name evidence="7" type="synonym">rplB</name>
    <name evidence="12" type="ORF">C4B25_02985</name>
</gene>
<dbReference type="PANTHER" id="PTHR13691">
    <property type="entry name" value="RIBOSOMAL PROTEIN L2"/>
    <property type="match status" value="1"/>
</dbReference>
<dbReference type="PROSITE" id="PS00467">
    <property type="entry name" value="RIBOSOMAL_L2"/>
    <property type="match status" value="1"/>
</dbReference>
<keyword evidence="13" id="KW-1185">Reference proteome</keyword>
<dbReference type="InterPro" id="IPR022671">
    <property type="entry name" value="Ribosomal_uL2_CS"/>
</dbReference>
<evidence type="ECO:0000259" key="10">
    <source>
        <dbReference type="SMART" id="SM01382"/>
    </source>
</evidence>
<dbReference type="GO" id="GO:0016740">
    <property type="term" value="F:transferase activity"/>
    <property type="evidence" value="ECO:0007669"/>
    <property type="project" value="InterPro"/>
</dbReference>
<dbReference type="NCBIfam" id="TIGR01171">
    <property type="entry name" value="rplB_bact"/>
    <property type="match status" value="1"/>
</dbReference>
<reference evidence="12 13" key="1">
    <citation type="submission" date="2018-02" db="EMBL/GenBank/DDBJ databases">
        <title>Mycoplasma marinum and Mycoplasma todarodis sp. nov., moderately halophilic and psychrotolerant mycoplasmas isolated from cephalopods.</title>
        <authorList>
            <person name="Viver T."/>
        </authorList>
    </citation>
    <scope>NUCLEOTIDE SEQUENCE [LARGE SCALE GENOMIC DNA]</scope>
    <source>
        <strain evidence="12 13">5H</strain>
    </source>
</reference>
<proteinExistence type="inferred from homology"/>
<keyword evidence="5 8" id="KW-0689">Ribosomal protein</keyword>
<dbReference type="InterPro" id="IPR022666">
    <property type="entry name" value="Ribosomal_uL2_RNA-bd_dom"/>
</dbReference>
<dbReference type="FunFam" id="2.30.30.30:FF:000001">
    <property type="entry name" value="50S ribosomal protein L2"/>
    <property type="match status" value="1"/>
</dbReference>
<feature type="domain" description="Large ribosomal subunit protein uL2 C-terminal" evidence="10">
    <location>
        <begin position="273"/>
        <end position="404"/>
    </location>
</feature>
<sequence length="429" mass="47172">MNRNEVIKYPILTEKSYALMGQGVYTFAVDRRTNKTEVKKTVEFIFGVKVAKVNIANVAKKATKLGRYAGFTTAYKRAVITLKEGQINIFPEEAPVQEAPKAAKEVKNEGPSEAELKAAAKIKAKAEAKEAEAKPVNNRKHFQTKEKNMAIKKYKATTNGRRHMTSLDYKKNLSGHAPEKSLMAPLKSHAGRNNSGSITVRHKGSGVKRKYRIIDFKRNKDGIPAVVTTIEYDPNRSANISLVVYKDGEKRYILSPKGIELGQEIVSGDKADIKVGNALPLKFIPEGTTVHNVEMHPGHGGQLARSAGTSVQILGKDEDGKYVIVRLKSGEVRRILATCKATIGVVGNEEHSLVNWGKAGRNRHRGIRPTVRGSVMNPVDHPHGGGEGKQPIGRKAPMTPWGKKALGVKTRDKKKASTKLIIRRRKGSK</sequence>
<dbReference type="GO" id="GO:0002181">
    <property type="term" value="P:cytoplasmic translation"/>
    <property type="evidence" value="ECO:0007669"/>
    <property type="project" value="TreeGrafter"/>
</dbReference>
<dbReference type="InterPro" id="IPR012340">
    <property type="entry name" value="NA-bd_OB-fold"/>
</dbReference>
<evidence type="ECO:0000313" key="12">
    <source>
        <dbReference type="EMBL" id="TCG10873.1"/>
    </source>
</evidence>
<dbReference type="PANTHER" id="PTHR13691:SF5">
    <property type="entry name" value="LARGE RIBOSOMAL SUBUNIT PROTEIN UL2M"/>
    <property type="match status" value="1"/>
</dbReference>
<evidence type="ECO:0000259" key="11">
    <source>
        <dbReference type="SMART" id="SM01383"/>
    </source>
</evidence>
<dbReference type="SMART" id="SM01382">
    <property type="entry name" value="Ribosomal_L2_C"/>
    <property type="match status" value="1"/>
</dbReference>
<dbReference type="Gene3D" id="2.40.50.140">
    <property type="entry name" value="Nucleic acid-binding proteins"/>
    <property type="match status" value="1"/>
</dbReference>
<dbReference type="Proteomes" id="UP000291072">
    <property type="component" value="Unassembled WGS sequence"/>
</dbReference>
<evidence type="ECO:0000313" key="13">
    <source>
        <dbReference type="Proteomes" id="UP000291072"/>
    </source>
</evidence>
<dbReference type="SMART" id="SM01383">
    <property type="entry name" value="Ribosomal_L2"/>
    <property type="match status" value="1"/>
</dbReference>
<feature type="domain" description="Large ribosomal subunit protein uL2 RNA-binding" evidence="11">
    <location>
        <begin position="191"/>
        <end position="267"/>
    </location>
</feature>
<evidence type="ECO:0000256" key="5">
    <source>
        <dbReference type="ARBA" id="ARBA00022980"/>
    </source>
</evidence>
<dbReference type="GO" id="GO:0003735">
    <property type="term" value="F:structural constituent of ribosome"/>
    <property type="evidence" value="ECO:0007669"/>
    <property type="project" value="InterPro"/>
</dbReference>
<evidence type="ECO:0000256" key="2">
    <source>
        <dbReference type="ARBA" id="ARBA00006700"/>
    </source>
</evidence>
<comment type="subunit">
    <text evidence="7">Part of the 50S ribosomal subunit. Forms a bridge to the 30S subunit in the 70S ribosome.</text>
</comment>
<keyword evidence="3 8" id="KW-0699">rRNA-binding</keyword>
<dbReference type="EMBL" id="PSZP01000020">
    <property type="protein sequence ID" value="TCG10873.1"/>
    <property type="molecule type" value="Genomic_DNA"/>
</dbReference>
<dbReference type="Pfam" id="PF00276">
    <property type="entry name" value="Ribosomal_L23"/>
    <property type="match status" value="1"/>
</dbReference>
<dbReference type="InterPro" id="IPR005880">
    <property type="entry name" value="Ribosomal_uL2_bac/org-type"/>
</dbReference>
<dbReference type="HAMAP" id="MF_01369_B">
    <property type="entry name" value="Ribosomal_uL23_B"/>
    <property type="match status" value="1"/>
</dbReference>
<dbReference type="NCBIfam" id="NF008919">
    <property type="entry name" value="PRK12280.1-3"/>
    <property type="match status" value="1"/>
</dbReference>
<evidence type="ECO:0000256" key="8">
    <source>
        <dbReference type="HAMAP-Rule" id="MF_01369"/>
    </source>
</evidence>
<dbReference type="InterPro" id="IPR012677">
    <property type="entry name" value="Nucleotide-bd_a/b_plait_sf"/>
</dbReference>
<dbReference type="Gene3D" id="3.30.70.330">
    <property type="match status" value="1"/>
</dbReference>
<comment type="function">
    <text evidence="8">One of the early assembly proteins it binds 23S rRNA. One of the proteins that surrounds the polypeptide exit tunnel on the outside of the ribosome. Forms the main docking site for trigger factor binding to the ribosome.</text>
</comment>
<dbReference type="InterPro" id="IPR014722">
    <property type="entry name" value="Rib_uL2_dom2"/>
</dbReference>
<dbReference type="Pfam" id="PF00181">
    <property type="entry name" value="Ribosomal_L2_N"/>
    <property type="match status" value="1"/>
</dbReference>
<dbReference type="HAMAP" id="MF_01320_B">
    <property type="entry name" value="Ribosomal_uL2_B"/>
    <property type="match status" value="1"/>
</dbReference>
<evidence type="ECO:0000256" key="1">
    <source>
        <dbReference type="ARBA" id="ARBA00005636"/>
    </source>
</evidence>
<name>A0A4R0XJR5_9MOLU</name>
<dbReference type="Pfam" id="PF03947">
    <property type="entry name" value="Ribosomal_L2_C"/>
    <property type="match status" value="1"/>
</dbReference>
<comment type="subunit">
    <text evidence="8">Part of the 50S ribosomal subunit. Contacts protein L29, and trigger factor when it is bound to the ribosome.</text>
</comment>
<dbReference type="InterPro" id="IPR013025">
    <property type="entry name" value="Ribosomal_uL23-like"/>
</dbReference>
<dbReference type="InterPro" id="IPR022669">
    <property type="entry name" value="Ribosomal_uL2_C"/>
</dbReference>
<accession>A0A4R0XJR5</accession>
<dbReference type="AlphaFoldDB" id="A0A4R0XJR5"/>
<dbReference type="SUPFAM" id="SSF50104">
    <property type="entry name" value="Translation proteins SH3-like domain"/>
    <property type="match status" value="1"/>
</dbReference>
<evidence type="ECO:0000256" key="7">
    <source>
        <dbReference type="HAMAP-Rule" id="MF_01320"/>
    </source>
</evidence>
<comment type="similarity">
    <text evidence="1 7">Belongs to the universal ribosomal protein uL2 family.</text>
</comment>
<comment type="caution">
    <text evidence="12">The sequence shown here is derived from an EMBL/GenBank/DDBJ whole genome shotgun (WGS) entry which is preliminary data.</text>
</comment>
<comment type="function">
    <text evidence="7">One of the primary rRNA binding proteins. Required for association of the 30S and 50S subunits to form the 70S ribosome, for tRNA binding and peptide bond formation. It has been suggested to have peptidyltransferase activity; this is somewhat controversial. Makes several contacts with the 16S rRNA in the 70S ribosome.</text>
</comment>
<keyword evidence="4 8" id="KW-0694">RNA-binding</keyword>
<feature type="region of interest" description="Disordered" evidence="9">
    <location>
        <begin position="364"/>
        <end position="429"/>
    </location>
</feature>
<evidence type="ECO:0000256" key="6">
    <source>
        <dbReference type="ARBA" id="ARBA00023274"/>
    </source>
</evidence>
<dbReference type="InterPro" id="IPR012678">
    <property type="entry name" value="Ribosomal_uL23/eL15/eS24_sf"/>
</dbReference>
<feature type="compositionally biased region" description="Basic residues" evidence="9">
    <location>
        <begin position="411"/>
        <end position="429"/>
    </location>
</feature>
<keyword evidence="6 8" id="KW-0687">Ribonucleoprotein</keyword>
<evidence type="ECO:0000256" key="3">
    <source>
        <dbReference type="ARBA" id="ARBA00022730"/>
    </source>
</evidence>
<evidence type="ECO:0000256" key="4">
    <source>
        <dbReference type="ARBA" id="ARBA00022884"/>
    </source>
</evidence>
<dbReference type="SUPFAM" id="SSF54189">
    <property type="entry name" value="Ribosomal proteins S24e, L23 and L15e"/>
    <property type="match status" value="1"/>
</dbReference>
<protein>
    <recommendedName>
        <fullName evidence="7 8">Multifunctional fusion protein</fullName>
    </recommendedName>
    <domain>
        <recommendedName>
            <fullName evidence="7">Large ribosomal subunit protein uL2</fullName>
        </recommendedName>
    </domain>
    <domain>
        <recommendedName>
            <fullName evidence="8">Large ribosomal subunit protein uL23</fullName>
        </recommendedName>
    </domain>
</protein>
<dbReference type="GO" id="GO:0015934">
    <property type="term" value="C:large ribosomal subunit"/>
    <property type="evidence" value="ECO:0007669"/>
    <property type="project" value="InterPro"/>
</dbReference>
<comment type="similarity">
    <text evidence="2 8">Belongs to the universal ribosomal protein uL23 family.</text>
</comment>
<dbReference type="FunFam" id="4.10.950.10:FF:000001">
    <property type="entry name" value="50S ribosomal protein L2"/>
    <property type="match status" value="1"/>
</dbReference>
<evidence type="ECO:0000256" key="9">
    <source>
        <dbReference type="SAM" id="MobiDB-lite"/>
    </source>
</evidence>
<dbReference type="InterPro" id="IPR002171">
    <property type="entry name" value="Ribosomal_uL2"/>
</dbReference>
<dbReference type="Gene3D" id="2.30.30.30">
    <property type="match status" value="1"/>
</dbReference>
<dbReference type="GO" id="GO:0019843">
    <property type="term" value="F:rRNA binding"/>
    <property type="evidence" value="ECO:0007669"/>
    <property type="project" value="UniProtKB-UniRule"/>
</dbReference>
<dbReference type="InterPro" id="IPR008991">
    <property type="entry name" value="Translation_prot_SH3-like_sf"/>
</dbReference>
<dbReference type="SUPFAM" id="SSF50249">
    <property type="entry name" value="Nucleic acid-binding proteins"/>
    <property type="match status" value="1"/>
</dbReference>